<keyword evidence="6 10" id="KW-0479">Metal-binding</keyword>
<evidence type="ECO:0000256" key="11">
    <source>
        <dbReference type="SAM" id="MobiDB-lite"/>
    </source>
</evidence>
<comment type="similarity">
    <text evidence="1 9 10">Belongs to the peptidase M2 family.</text>
</comment>
<dbReference type="GO" id="GO:0004180">
    <property type="term" value="F:carboxypeptidase activity"/>
    <property type="evidence" value="ECO:0007669"/>
    <property type="project" value="UniProtKB-KW"/>
</dbReference>
<dbReference type="GO" id="GO:0008237">
    <property type="term" value="F:metallopeptidase activity"/>
    <property type="evidence" value="ECO:0007669"/>
    <property type="project" value="UniProtKB-KW"/>
</dbReference>
<feature type="region of interest" description="Disordered" evidence="11">
    <location>
        <begin position="525"/>
        <end position="557"/>
    </location>
</feature>
<protein>
    <recommendedName>
        <fullName evidence="10">Angiotensin-converting enzyme</fullName>
        <ecNumber evidence="10">3.4.-.-</ecNumber>
    </recommendedName>
</protein>
<dbReference type="PANTHER" id="PTHR10514">
    <property type="entry name" value="ANGIOTENSIN-CONVERTING ENZYME"/>
    <property type="match status" value="1"/>
</dbReference>
<dbReference type="PRINTS" id="PR00791">
    <property type="entry name" value="PEPDIPTASEA"/>
</dbReference>
<evidence type="ECO:0000256" key="4">
    <source>
        <dbReference type="ARBA" id="ARBA00023180"/>
    </source>
</evidence>
<feature type="signal peptide" evidence="13">
    <location>
        <begin position="1"/>
        <end position="26"/>
    </location>
</feature>
<dbReference type="GO" id="GO:0046872">
    <property type="term" value="F:metal ion binding"/>
    <property type="evidence" value="ECO:0007669"/>
    <property type="project" value="UniProtKB-KW"/>
</dbReference>
<keyword evidence="6 10" id="KW-0862">Zinc</keyword>
<dbReference type="Pfam" id="PF01401">
    <property type="entry name" value="Peptidase_M2"/>
    <property type="match status" value="2"/>
</dbReference>
<comment type="caution">
    <text evidence="9">Lacks conserved residue(s) required for the propagation of feature annotation.</text>
</comment>
<evidence type="ECO:0000256" key="13">
    <source>
        <dbReference type="SAM" id="SignalP"/>
    </source>
</evidence>
<comment type="caution">
    <text evidence="14">The sequence shown here is derived from an EMBL/GenBank/DDBJ whole genome shotgun (WGS) entry which is preliminary data.</text>
</comment>
<dbReference type="EMBL" id="JARGDH010000004">
    <property type="protein sequence ID" value="KAL0271789.1"/>
    <property type="molecule type" value="Genomic_DNA"/>
</dbReference>
<keyword evidence="12" id="KW-0812">Transmembrane</keyword>
<keyword evidence="10" id="KW-0378">Hydrolase</keyword>
<dbReference type="GO" id="GO:0008241">
    <property type="term" value="F:peptidyl-dipeptidase activity"/>
    <property type="evidence" value="ECO:0007669"/>
    <property type="project" value="InterPro"/>
</dbReference>
<evidence type="ECO:0000256" key="1">
    <source>
        <dbReference type="ARBA" id="ARBA00008139"/>
    </source>
</evidence>
<feature type="glycosylation site" description="N-linked (GlcNAc...) asparagine; partial" evidence="5">
    <location>
        <position position="340"/>
    </location>
</feature>
<feature type="binding site" evidence="8">
    <location>
        <position position="420"/>
    </location>
    <ligand>
        <name>Zn(2+)</name>
        <dbReference type="ChEBI" id="CHEBI:29105"/>
        <label>2</label>
        <note>catalytic</note>
    </ligand>
</feature>
<keyword evidence="2 13" id="KW-0732">Signal</keyword>
<keyword evidence="10" id="KW-0121">Carboxypeptidase</keyword>
<evidence type="ECO:0000256" key="9">
    <source>
        <dbReference type="PROSITE-ProRule" id="PRU01355"/>
    </source>
</evidence>
<feature type="disulfide bond" evidence="7">
    <location>
        <begin position="351"/>
        <end position="370"/>
    </location>
</feature>
<dbReference type="EMBL" id="JARGDH010000004">
    <property type="protein sequence ID" value="KAL0271788.1"/>
    <property type="molecule type" value="Genomic_DNA"/>
</dbReference>
<dbReference type="SUPFAM" id="SSF55486">
    <property type="entry name" value="Metalloproteases ('zincins'), catalytic domain"/>
    <property type="match status" value="2"/>
</dbReference>
<comment type="cofactor">
    <cofactor evidence="10">
        <name>Zn(2+)</name>
        <dbReference type="ChEBI" id="CHEBI:29105"/>
    </cofactor>
    <text evidence="10">Binds 2 Zn(2+) ions per subunit.</text>
</comment>
<feature type="chain" id="PRO_5044477012" description="Angiotensin-converting enzyme" evidence="13">
    <location>
        <begin position="27"/>
        <end position="765"/>
    </location>
</feature>
<dbReference type="GO" id="GO:0005615">
    <property type="term" value="C:extracellular space"/>
    <property type="evidence" value="ECO:0007669"/>
    <property type="project" value="TreeGrafter"/>
</dbReference>
<dbReference type="GO" id="GO:0006508">
    <property type="term" value="P:proteolysis"/>
    <property type="evidence" value="ECO:0007669"/>
    <property type="project" value="UniProtKB-KW"/>
</dbReference>
<dbReference type="PANTHER" id="PTHR10514:SF44">
    <property type="entry name" value="ANGIOTENSIN-CONVERTING ENZYME-RELATED"/>
    <property type="match status" value="1"/>
</dbReference>
<dbReference type="AlphaFoldDB" id="A0AAW2HPC9"/>
<evidence type="ECO:0000256" key="7">
    <source>
        <dbReference type="PIRSR" id="PIRSR601548-4"/>
    </source>
</evidence>
<dbReference type="EMBL" id="JARGDH010000004">
    <property type="protein sequence ID" value="KAL0271790.1"/>
    <property type="molecule type" value="Genomic_DNA"/>
</dbReference>
<feature type="binding site" evidence="6">
    <location>
        <position position="420"/>
    </location>
    <ligand>
        <name>Zn(2+)</name>
        <dbReference type="ChEBI" id="CHEBI:29105"/>
        <label>1</label>
        <note>catalytic</note>
    </ligand>
</feature>
<evidence type="ECO:0000256" key="8">
    <source>
        <dbReference type="PIRSR" id="PIRSR601548-8"/>
    </source>
</evidence>
<keyword evidence="3 7" id="KW-1015">Disulfide bond</keyword>
<dbReference type="InterPro" id="IPR001548">
    <property type="entry name" value="Peptidase_M2"/>
</dbReference>
<dbReference type="EMBL" id="JARGDH010000004">
    <property type="protein sequence ID" value="KAL0271787.1"/>
    <property type="molecule type" value="Genomic_DNA"/>
</dbReference>
<name>A0AAW2HPC9_9NEOP</name>
<keyword evidence="12" id="KW-1133">Transmembrane helix</keyword>
<feature type="compositionally biased region" description="Acidic residues" evidence="11">
    <location>
        <begin position="525"/>
        <end position="534"/>
    </location>
</feature>
<organism evidence="14">
    <name type="scientific">Menopon gallinae</name>
    <name type="common">poultry shaft louse</name>
    <dbReference type="NCBI Taxonomy" id="328185"/>
    <lineage>
        <taxon>Eukaryota</taxon>
        <taxon>Metazoa</taxon>
        <taxon>Ecdysozoa</taxon>
        <taxon>Arthropoda</taxon>
        <taxon>Hexapoda</taxon>
        <taxon>Insecta</taxon>
        <taxon>Pterygota</taxon>
        <taxon>Neoptera</taxon>
        <taxon>Paraneoptera</taxon>
        <taxon>Psocodea</taxon>
        <taxon>Troctomorpha</taxon>
        <taxon>Phthiraptera</taxon>
        <taxon>Amblycera</taxon>
        <taxon>Menoponidae</taxon>
        <taxon>Menopon</taxon>
    </lineage>
</organism>
<evidence type="ECO:0000256" key="2">
    <source>
        <dbReference type="ARBA" id="ARBA00022729"/>
    </source>
</evidence>
<keyword evidence="12" id="KW-0472">Membrane</keyword>
<feature type="transmembrane region" description="Helical" evidence="12">
    <location>
        <begin position="723"/>
        <end position="744"/>
    </location>
</feature>
<keyword evidence="4 5" id="KW-0325">Glycoprotein</keyword>
<evidence type="ECO:0000256" key="5">
    <source>
        <dbReference type="PIRSR" id="PIRSR601548-10"/>
    </source>
</evidence>
<sequence length="765" mass="87814">MKNSGIIILVLSIISQLHVCTVGSLASSTEEELEVILQFFEFELEDICIARSEALWGFLTGNKTNLKQLLEQELKEAELYKNETTTFYDISHKPFKSRRLQRLFDIFSNPGAPRLEATELKEYKEYSVKLQEIVSKMELGCRMKGESDGTKTVDESCVPKSYRTVNKILSKEKDEKLLKNLWSQWFEEFESENRRTKLDFMHQLSILDMEAEQNEEDELTNYWLKQTDIQNLDYHAVSLIWKEIIPLYQKLRKFMADIMEQKYGGNIIIDNKLFPIYLFGSLKPRNWNVAAEKLGAFNHAKPYRFFKSKLNGKNFEDLYKMADNFTSEMKMGDLPHEFYNNSLFNVTSPFCEGKIFDYCTRKTAFRAISCSDEEATISQFIKIHEDVAKLKHLIVAGKETQEDENGYLFREGPRDSVIYEAVAGLSSLIALSPKNLRKQHLLPGSTLPEEEIVSLMISALDIIPSLPYYLAADLWRINALKEMDATAGESNYESSTVVVYSSTPNVYSEEEDSPSNMRKRDILEADSDAEDENNDTEKSEEANSYSETTPTSKDSSYVTQSMSSSQKIYDFHNLTVDWWKYREQLQGIGNSDGQLYADFLLDEKIIWNKPYLSKFLGSILQFQLLECLQGNSSIGENNIHALLRKGKSQPAEEILAEMFSITEISAKPLLRYFKPLEDFLDSGRKFQSDPSESDDIALFSDSYSMNSSPGEDGAETQKGSNTIVFSLLILTVLGIVSVAIFMTLKRYRAKQRTKERRKKMNTNIE</sequence>
<proteinExistence type="inferred from homology"/>
<evidence type="ECO:0000256" key="3">
    <source>
        <dbReference type="ARBA" id="ARBA00023157"/>
    </source>
</evidence>
<accession>A0AAW2HPC9</accession>
<reference evidence="14" key="1">
    <citation type="journal article" date="2024" name="Gigascience">
        <title>Chromosome-level genome of the poultry shaft louse Menopon gallinae provides insight into the host-switching and adaptive evolution of parasitic lice.</title>
        <authorList>
            <person name="Xu Y."/>
            <person name="Ma L."/>
            <person name="Liu S."/>
            <person name="Liang Y."/>
            <person name="Liu Q."/>
            <person name="He Z."/>
            <person name="Tian L."/>
            <person name="Duan Y."/>
            <person name="Cai W."/>
            <person name="Li H."/>
            <person name="Song F."/>
        </authorList>
    </citation>
    <scope>NUCLEOTIDE SEQUENCE</scope>
    <source>
        <strain evidence="14">Cailab_2023a</strain>
    </source>
</reference>
<evidence type="ECO:0000313" key="14">
    <source>
        <dbReference type="EMBL" id="KAL0271789.1"/>
    </source>
</evidence>
<feature type="compositionally biased region" description="Polar residues" evidence="11">
    <location>
        <begin position="542"/>
        <end position="554"/>
    </location>
</feature>
<gene>
    <name evidence="14" type="ORF">PYX00_008780</name>
</gene>
<dbReference type="GO" id="GO:0005886">
    <property type="term" value="C:plasma membrane"/>
    <property type="evidence" value="ECO:0007669"/>
    <property type="project" value="TreeGrafter"/>
</dbReference>
<evidence type="ECO:0000256" key="10">
    <source>
        <dbReference type="RuleBase" id="RU361144"/>
    </source>
</evidence>
<evidence type="ECO:0000256" key="12">
    <source>
        <dbReference type="SAM" id="Phobius"/>
    </source>
</evidence>
<evidence type="ECO:0000256" key="6">
    <source>
        <dbReference type="PIRSR" id="PIRSR601548-3"/>
    </source>
</evidence>
<dbReference type="PROSITE" id="PS52011">
    <property type="entry name" value="PEPTIDASE_M2"/>
    <property type="match status" value="1"/>
</dbReference>
<keyword evidence="10" id="KW-0645">Protease</keyword>
<keyword evidence="10" id="KW-0482">Metalloprotease</keyword>
<dbReference type="EC" id="3.4.-.-" evidence="10"/>